<dbReference type="EMBL" id="JABCKI010000128">
    <property type="protein sequence ID" value="KAG5652414.1"/>
    <property type="molecule type" value="Genomic_DNA"/>
</dbReference>
<sequence length="470" mass="52901">MEDAFVNFPSGFGTTTARYILHNGPEDPSRSLLIAVGAWSVQLHDEIWVFNEGYWQKNHELWTEIQKGDWKDVILKEDFKKALQKDVYGFFASEKIYKNLSIPWKRGLIMYGPPGNGKTISIKVIMKTCEEQGFTPLYVKSFKSFMGEETAMADVFNHARQMSPCVLILEDLDSLINDQNRSFFLNQIDGLTGNDGLLVIGTTNHFDRLDPGLSSRPSRFDRKFKFDDPDQEERALYAKYWQHKLKDNKEITFPDELVQGIAEATEHFSFAYLKEAFVSSLVELASYDGEDKPTFETLIKCQIKTLRKELGHADVSKLARTSSWLRATNREIPAPAHPVTPYLSNGREGNSVFDSILESMLPRGMRNAQPGPSGEHNRLFVDSVVSDPARIRTKPTGDCLPPSKVVDKNLSGRLKETDRDLVQRMEQLKTSLPGLGQDGAFRYANMLGSSSDGPSRGRRPAALGYGADLA</sequence>
<dbReference type="GO" id="GO:1990275">
    <property type="term" value="F:preribosome binding"/>
    <property type="evidence" value="ECO:0007669"/>
    <property type="project" value="TreeGrafter"/>
</dbReference>
<dbReference type="InterPro" id="IPR050168">
    <property type="entry name" value="AAA_ATPase_domain"/>
</dbReference>
<dbReference type="GO" id="GO:0042254">
    <property type="term" value="P:ribosome biogenesis"/>
    <property type="evidence" value="ECO:0007669"/>
    <property type="project" value="TreeGrafter"/>
</dbReference>
<feature type="domain" description="AAA+ ATPase" evidence="2">
    <location>
        <begin position="104"/>
        <end position="230"/>
    </location>
</feature>
<organism evidence="3 4">
    <name type="scientific">Sphagnurus paluster</name>
    <dbReference type="NCBI Taxonomy" id="117069"/>
    <lineage>
        <taxon>Eukaryota</taxon>
        <taxon>Fungi</taxon>
        <taxon>Dikarya</taxon>
        <taxon>Basidiomycota</taxon>
        <taxon>Agaricomycotina</taxon>
        <taxon>Agaricomycetes</taxon>
        <taxon>Agaricomycetidae</taxon>
        <taxon>Agaricales</taxon>
        <taxon>Tricholomatineae</taxon>
        <taxon>Lyophyllaceae</taxon>
        <taxon>Sphagnurus</taxon>
    </lineage>
</organism>
<feature type="region of interest" description="Disordered" evidence="1">
    <location>
        <begin position="446"/>
        <end position="470"/>
    </location>
</feature>
<comment type="caution">
    <text evidence="3">The sequence shown here is derived from an EMBL/GenBank/DDBJ whole genome shotgun (WGS) entry which is preliminary data.</text>
</comment>
<dbReference type="PANTHER" id="PTHR23077:SF132">
    <property type="entry name" value="ATP-DEPENDENT ZN PROTEASE"/>
    <property type="match status" value="1"/>
</dbReference>
<dbReference type="SUPFAM" id="SSF52540">
    <property type="entry name" value="P-loop containing nucleoside triphosphate hydrolases"/>
    <property type="match status" value="1"/>
</dbReference>
<dbReference type="InterPro" id="IPR003593">
    <property type="entry name" value="AAA+_ATPase"/>
</dbReference>
<dbReference type="InterPro" id="IPR027417">
    <property type="entry name" value="P-loop_NTPase"/>
</dbReference>
<evidence type="ECO:0000259" key="2">
    <source>
        <dbReference type="SMART" id="SM00382"/>
    </source>
</evidence>
<keyword evidence="4" id="KW-1185">Reference proteome</keyword>
<gene>
    <name evidence="3" type="ORF">H0H81_005062</name>
</gene>
<name>A0A9P7GMA2_9AGAR</name>
<dbReference type="GO" id="GO:0005634">
    <property type="term" value="C:nucleus"/>
    <property type="evidence" value="ECO:0007669"/>
    <property type="project" value="TreeGrafter"/>
</dbReference>
<dbReference type="PANTHER" id="PTHR23077">
    <property type="entry name" value="AAA-FAMILY ATPASE"/>
    <property type="match status" value="1"/>
</dbReference>
<dbReference type="SMART" id="SM00382">
    <property type="entry name" value="AAA"/>
    <property type="match status" value="1"/>
</dbReference>
<dbReference type="CDD" id="cd19481">
    <property type="entry name" value="RecA-like_protease"/>
    <property type="match status" value="1"/>
</dbReference>
<dbReference type="GO" id="GO:0003723">
    <property type="term" value="F:RNA binding"/>
    <property type="evidence" value="ECO:0007669"/>
    <property type="project" value="TreeGrafter"/>
</dbReference>
<dbReference type="Proteomes" id="UP000717328">
    <property type="component" value="Unassembled WGS sequence"/>
</dbReference>
<dbReference type="InterPro" id="IPR003959">
    <property type="entry name" value="ATPase_AAA_core"/>
</dbReference>
<dbReference type="AlphaFoldDB" id="A0A9P7GMA2"/>
<dbReference type="Gene3D" id="3.40.50.300">
    <property type="entry name" value="P-loop containing nucleotide triphosphate hydrolases"/>
    <property type="match status" value="1"/>
</dbReference>
<evidence type="ECO:0000313" key="4">
    <source>
        <dbReference type="Proteomes" id="UP000717328"/>
    </source>
</evidence>
<dbReference type="Pfam" id="PF00004">
    <property type="entry name" value="AAA"/>
    <property type="match status" value="1"/>
</dbReference>
<reference evidence="3" key="2">
    <citation type="submission" date="2021-10" db="EMBL/GenBank/DDBJ databases">
        <title>Phylogenomics reveals ancestral predisposition of the termite-cultivated fungus Termitomyces towards a domesticated lifestyle.</title>
        <authorList>
            <person name="Auxier B."/>
            <person name="Grum-Grzhimaylo A."/>
            <person name="Cardenas M.E."/>
            <person name="Lodge J.D."/>
            <person name="Laessoe T."/>
            <person name="Pedersen O."/>
            <person name="Smith M.E."/>
            <person name="Kuyper T.W."/>
            <person name="Franco-Molano E.A."/>
            <person name="Baroni T.J."/>
            <person name="Aanen D.K."/>
        </authorList>
    </citation>
    <scope>NUCLEOTIDE SEQUENCE</scope>
    <source>
        <strain evidence="3">D49</strain>
    </source>
</reference>
<evidence type="ECO:0000256" key="1">
    <source>
        <dbReference type="SAM" id="MobiDB-lite"/>
    </source>
</evidence>
<proteinExistence type="predicted"/>
<protein>
    <recommendedName>
        <fullName evidence="2">AAA+ ATPase domain-containing protein</fullName>
    </recommendedName>
</protein>
<accession>A0A9P7GMA2</accession>
<dbReference type="GO" id="GO:0016887">
    <property type="term" value="F:ATP hydrolysis activity"/>
    <property type="evidence" value="ECO:0007669"/>
    <property type="project" value="InterPro"/>
</dbReference>
<reference evidence="3" key="1">
    <citation type="submission" date="2021-02" db="EMBL/GenBank/DDBJ databases">
        <authorList>
            <person name="Nieuwenhuis M."/>
            <person name="Van De Peppel L.J.J."/>
        </authorList>
    </citation>
    <scope>NUCLEOTIDE SEQUENCE</scope>
    <source>
        <strain evidence="3">D49</strain>
    </source>
</reference>
<dbReference type="OrthoDB" id="2115716at2759"/>
<dbReference type="GO" id="GO:0005524">
    <property type="term" value="F:ATP binding"/>
    <property type="evidence" value="ECO:0007669"/>
    <property type="project" value="InterPro"/>
</dbReference>
<evidence type="ECO:0000313" key="3">
    <source>
        <dbReference type="EMBL" id="KAG5652414.1"/>
    </source>
</evidence>